<proteinExistence type="predicted"/>
<organism evidence="3 4">
    <name type="scientific">Anaeramoeba flamelloides</name>
    <dbReference type="NCBI Taxonomy" id="1746091"/>
    <lineage>
        <taxon>Eukaryota</taxon>
        <taxon>Metamonada</taxon>
        <taxon>Anaeramoebidae</taxon>
        <taxon>Anaeramoeba</taxon>
    </lineage>
</organism>
<keyword evidence="1" id="KW-0812">Transmembrane</keyword>
<keyword evidence="1" id="KW-0472">Membrane</keyword>
<name>A0ABQ8XXN9_9EUKA</name>
<dbReference type="InterPro" id="IPR019402">
    <property type="entry name" value="CWH43_N"/>
</dbReference>
<dbReference type="EMBL" id="JAOAOG010000239">
    <property type="protein sequence ID" value="KAJ6237366.1"/>
    <property type="molecule type" value="Genomic_DNA"/>
</dbReference>
<keyword evidence="4" id="KW-1185">Reference proteome</keyword>
<evidence type="ECO:0000259" key="2">
    <source>
        <dbReference type="Pfam" id="PF10277"/>
    </source>
</evidence>
<dbReference type="Pfam" id="PF10277">
    <property type="entry name" value="Frag1"/>
    <property type="match status" value="1"/>
</dbReference>
<sequence length="237" mass="27504">MSKTQRHSPEEIIFTTVSMAENISPEKEISQKLFVMAGIGLFFTSILIYVQYGKPLTTTKGGKGLQQTMMITKILIGIFLIIQSISSLQKEWNLALEEFTLREYFKPLTIVHFVSAVLLFAMIFLNMLIYIIFTNVYNKEHKKQIIYKFRLFLFVVYSLSALVMLWMVAIEMVWKQRNKDIGITYAGVNAFGFFEWIGVSTGFIYMCSFRKEMQNCTINIEGDWLSNFLPKKILAKK</sequence>
<evidence type="ECO:0000256" key="1">
    <source>
        <dbReference type="SAM" id="Phobius"/>
    </source>
</evidence>
<feature type="domain" description="CWH43-like N-terminal" evidence="2">
    <location>
        <begin position="10"/>
        <end position="214"/>
    </location>
</feature>
<feature type="transmembrane region" description="Helical" evidence="1">
    <location>
        <begin position="70"/>
        <end position="89"/>
    </location>
</feature>
<protein>
    <submittedName>
        <fullName evidence="3">Fasting-inducible integral membrane protein tm6p1-related</fullName>
    </submittedName>
</protein>
<feature type="transmembrane region" description="Helical" evidence="1">
    <location>
        <begin position="149"/>
        <end position="170"/>
    </location>
</feature>
<evidence type="ECO:0000313" key="4">
    <source>
        <dbReference type="Proteomes" id="UP001150062"/>
    </source>
</evidence>
<feature type="transmembrane region" description="Helical" evidence="1">
    <location>
        <begin position="33"/>
        <end position="50"/>
    </location>
</feature>
<keyword evidence="1" id="KW-1133">Transmembrane helix</keyword>
<gene>
    <name evidence="3" type="ORF">M0813_26925</name>
</gene>
<feature type="transmembrane region" description="Helical" evidence="1">
    <location>
        <begin position="109"/>
        <end position="137"/>
    </location>
</feature>
<accession>A0ABQ8XXN9</accession>
<reference evidence="3" key="1">
    <citation type="submission" date="2022-08" db="EMBL/GenBank/DDBJ databases">
        <title>Novel sulfate-reducing endosymbionts in the free-living metamonad Anaeramoeba.</title>
        <authorList>
            <person name="Jerlstrom-Hultqvist J."/>
            <person name="Cepicka I."/>
            <person name="Gallot-Lavallee L."/>
            <person name="Salas-Leiva D."/>
            <person name="Curtis B.A."/>
            <person name="Zahonova K."/>
            <person name="Pipaliya S."/>
            <person name="Dacks J."/>
            <person name="Roger A.J."/>
        </authorList>
    </citation>
    <scope>NUCLEOTIDE SEQUENCE</scope>
    <source>
        <strain evidence="3">Schooner1</strain>
    </source>
</reference>
<dbReference type="Proteomes" id="UP001150062">
    <property type="component" value="Unassembled WGS sequence"/>
</dbReference>
<evidence type="ECO:0000313" key="3">
    <source>
        <dbReference type="EMBL" id="KAJ6237366.1"/>
    </source>
</evidence>
<feature type="transmembrane region" description="Helical" evidence="1">
    <location>
        <begin position="182"/>
        <end position="205"/>
    </location>
</feature>
<comment type="caution">
    <text evidence="3">The sequence shown here is derived from an EMBL/GenBank/DDBJ whole genome shotgun (WGS) entry which is preliminary data.</text>
</comment>